<name>M1D943_SOLTU</name>
<reference evidence="1" key="2">
    <citation type="submission" date="2015-06" db="UniProtKB">
        <authorList>
            <consortium name="EnsemblPlants"/>
        </authorList>
    </citation>
    <scope>IDENTIFICATION</scope>
    <source>
        <strain evidence="1">DM1-3 516 R44</strain>
    </source>
</reference>
<evidence type="ECO:0000313" key="1">
    <source>
        <dbReference type="EnsemblPlants" id="PGSC0003DMT400085264"/>
    </source>
</evidence>
<dbReference type="HOGENOM" id="CLU_2227964_0_0_1"/>
<evidence type="ECO:0000313" key="2">
    <source>
        <dbReference type="Proteomes" id="UP000011115"/>
    </source>
</evidence>
<accession>M1D943</accession>
<keyword evidence="2" id="KW-1185">Reference proteome</keyword>
<sequence>MAMHRGTVRRLANFSFYRRLDFLLQGMANRNIRRDHGRLATRPIACQAPIHETPRMYGTTDHTGNSWFGAGACHLGLDPGLTHESLPRGVSLSTDRTVRSCNGTGT</sequence>
<reference evidence="2" key="1">
    <citation type="journal article" date="2011" name="Nature">
        <title>Genome sequence and analysis of the tuber crop potato.</title>
        <authorList>
            <consortium name="The Potato Genome Sequencing Consortium"/>
        </authorList>
    </citation>
    <scope>NUCLEOTIDE SEQUENCE [LARGE SCALE GENOMIC DNA]</scope>
    <source>
        <strain evidence="2">cv. DM1-3 516 R44</strain>
    </source>
</reference>
<proteinExistence type="predicted"/>
<dbReference type="PaxDb" id="4113-PGSC0003DMT400085264"/>
<dbReference type="EnsemblPlants" id="PGSC0003DMT400085264">
    <property type="protein sequence ID" value="PGSC0003DMT400085264"/>
    <property type="gene ID" value="PGSC0003DMG400034835"/>
</dbReference>
<protein>
    <submittedName>
        <fullName evidence="1">Uncharacterized protein</fullName>
    </submittedName>
</protein>
<dbReference type="Gramene" id="PGSC0003DMT400085264">
    <property type="protein sequence ID" value="PGSC0003DMT400085264"/>
    <property type="gene ID" value="PGSC0003DMG400034835"/>
</dbReference>
<dbReference type="InParanoid" id="M1D943"/>
<dbReference type="Proteomes" id="UP000011115">
    <property type="component" value="Unassembled WGS sequence"/>
</dbReference>
<organism evidence="1 2">
    <name type="scientific">Solanum tuberosum</name>
    <name type="common">Potato</name>
    <dbReference type="NCBI Taxonomy" id="4113"/>
    <lineage>
        <taxon>Eukaryota</taxon>
        <taxon>Viridiplantae</taxon>
        <taxon>Streptophyta</taxon>
        <taxon>Embryophyta</taxon>
        <taxon>Tracheophyta</taxon>
        <taxon>Spermatophyta</taxon>
        <taxon>Magnoliopsida</taxon>
        <taxon>eudicotyledons</taxon>
        <taxon>Gunneridae</taxon>
        <taxon>Pentapetalae</taxon>
        <taxon>asterids</taxon>
        <taxon>lamiids</taxon>
        <taxon>Solanales</taxon>
        <taxon>Solanaceae</taxon>
        <taxon>Solanoideae</taxon>
        <taxon>Solaneae</taxon>
        <taxon>Solanum</taxon>
    </lineage>
</organism>
<dbReference type="AlphaFoldDB" id="M1D943"/>